<dbReference type="AlphaFoldDB" id="A0A915HZM3"/>
<accession>A0A915HZM3</accession>
<reference evidence="2" key="1">
    <citation type="submission" date="2022-11" db="UniProtKB">
        <authorList>
            <consortium name="WormBaseParasite"/>
        </authorList>
    </citation>
    <scope>IDENTIFICATION</scope>
</reference>
<evidence type="ECO:0000313" key="2">
    <source>
        <dbReference type="WBParaSite" id="nRc.2.0.1.t07018-RA"/>
    </source>
</evidence>
<evidence type="ECO:0000313" key="1">
    <source>
        <dbReference type="Proteomes" id="UP000887565"/>
    </source>
</evidence>
<dbReference type="Proteomes" id="UP000887565">
    <property type="component" value="Unplaced"/>
</dbReference>
<organism evidence="1 2">
    <name type="scientific">Romanomermis culicivorax</name>
    <name type="common">Nematode worm</name>
    <dbReference type="NCBI Taxonomy" id="13658"/>
    <lineage>
        <taxon>Eukaryota</taxon>
        <taxon>Metazoa</taxon>
        <taxon>Ecdysozoa</taxon>
        <taxon>Nematoda</taxon>
        <taxon>Enoplea</taxon>
        <taxon>Dorylaimia</taxon>
        <taxon>Mermithida</taxon>
        <taxon>Mermithoidea</taxon>
        <taxon>Mermithidae</taxon>
        <taxon>Romanomermis</taxon>
    </lineage>
</organism>
<dbReference type="WBParaSite" id="nRc.2.0.1.t07018-RA">
    <property type="protein sequence ID" value="nRc.2.0.1.t07018-RA"/>
    <property type="gene ID" value="nRc.2.0.1.g07018"/>
</dbReference>
<proteinExistence type="predicted"/>
<protein>
    <submittedName>
        <fullName evidence="2">Uncharacterized protein</fullName>
    </submittedName>
</protein>
<keyword evidence="1" id="KW-1185">Reference proteome</keyword>
<sequence>MPKIKVQPKPLILAKRTIRHPTKAKTEFDRTHLLARLKAEKQACPPRNVQRNVATLGVVFCVRFETPVDVIVIGQHDYSLQTARSKNGFNKALTIVPPKVLAIDDHPPQKVRLTPQDHGPPLHIELLSLFCAIQFFRIMECARCETES</sequence>
<name>A0A915HZM3_ROMCU</name>